<dbReference type="EMBL" id="VSRR010003114">
    <property type="protein sequence ID" value="MPC34725.1"/>
    <property type="molecule type" value="Genomic_DNA"/>
</dbReference>
<dbReference type="InterPro" id="IPR013783">
    <property type="entry name" value="Ig-like_fold"/>
</dbReference>
<reference evidence="2 3" key="1">
    <citation type="submission" date="2019-05" db="EMBL/GenBank/DDBJ databases">
        <title>Another draft genome of Portunus trituberculatus and its Hox gene families provides insights of decapod evolution.</title>
        <authorList>
            <person name="Jeong J.-H."/>
            <person name="Song I."/>
            <person name="Kim S."/>
            <person name="Choi T."/>
            <person name="Kim D."/>
            <person name="Ryu S."/>
            <person name="Kim W."/>
        </authorList>
    </citation>
    <scope>NUCLEOTIDE SEQUENCE [LARGE SCALE GENOMIC DNA]</scope>
    <source>
        <tissue evidence="2">Muscle</tissue>
    </source>
</reference>
<dbReference type="Proteomes" id="UP000324222">
    <property type="component" value="Unassembled WGS sequence"/>
</dbReference>
<evidence type="ECO:0000259" key="1">
    <source>
        <dbReference type="Pfam" id="PF07679"/>
    </source>
</evidence>
<sequence>MNEALSLFQPGDSSDGSRFQEAGLGPVFRLEIPSCRLEDAGAYSIVAKNEHGEARAVVSLQVYAKGKR</sequence>
<dbReference type="AlphaFoldDB" id="A0A5B7EMT0"/>
<feature type="domain" description="Immunoglobulin I-set" evidence="1">
    <location>
        <begin position="27"/>
        <end position="62"/>
    </location>
</feature>
<accession>A0A5B7EMT0</accession>
<evidence type="ECO:0000313" key="3">
    <source>
        <dbReference type="Proteomes" id="UP000324222"/>
    </source>
</evidence>
<proteinExistence type="predicted"/>
<dbReference type="Pfam" id="PF07679">
    <property type="entry name" value="I-set"/>
    <property type="match status" value="1"/>
</dbReference>
<protein>
    <recommendedName>
        <fullName evidence="1">Immunoglobulin I-set domain-containing protein</fullName>
    </recommendedName>
</protein>
<dbReference type="SUPFAM" id="SSF48726">
    <property type="entry name" value="Immunoglobulin"/>
    <property type="match status" value="1"/>
</dbReference>
<dbReference type="InterPro" id="IPR013098">
    <property type="entry name" value="Ig_I-set"/>
</dbReference>
<evidence type="ECO:0000313" key="2">
    <source>
        <dbReference type="EMBL" id="MPC34725.1"/>
    </source>
</evidence>
<organism evidence="2 3">
    <name type="scientific">Portunus trituberculatus</name>
    <name type="common">Swimming crab</name>
    <name type="synonym">Neptunus trituberculatus</name>
    <dbReference type="NCBI Taxonomy" id="210409"/>
    <lineage>
        <taxon>Eukaryota</taxon>
        <taxon>Metazoa</taxon>
        <taxon>Ecdysozoa</taxon>
        <taxon>Arthropoda</taxon>
        <taxon>Crustacea</taxon>
        <taxon>Multicrustacea</taxon>
        <taxon>Malacostraca</taxon>
        <taxon>Eumalacostraca</taxon>
        <taxon>Eucarida</taxon>
        <taxon>Decapoda</taxon>
        <taxon>Pleocyemata</taxon>
        <taxon>Brachyura</taxon>
        <taxon>Eubrachyura</taxon>
        <taxon>Portunoidea</taxon>
        <taxon>Portunidae</taxon>
        <taxon>Portuninae</taxon>
        <taxon>Portunus</taxon>
    </lineage>
</organism>
<gene>
    <name evidence="2" type="ORF">E2C01_028126</name>
</gene>
<dbReference type="Gene3D" id="2.60.40.10">
    <property type="entry name" value="Immunoglobulins"/>
    <property type="match status" value="1"/>
</dbReference>
<comment type="caution">
    <text evidence="2">The sequence shown here is derived from an EMBL/GenBank/DDBJ whole genome shotgun (WGS) entry which is preliminary data.</text>
</comment>
<keyword evidence="3" id="KW-1185">Reference proteome</keyword>
<dbReference type="InterPro" id="IPR036179">
    <property type="entry name" value="Ig-like_dom_sf"/>
</dbReference>
<name>A0A5B7EMT0_PORTR</name>